<dbReference type="SMART" id="SM00664">
    <property type="entry name" value="DoH"/>
    <property type="match status" value="1"/>
</dbReference>
<keyword evidence="7 9" id="KW-0472">Membrane</keyword>
<dbReference type="EMBL" id="BEGY01000034">
    <property type="protein sequence ID" value="GAX78612.1"/>
    <property type="molecule type" value="Genomic_DNA"/>
</dbReference>
<feature type="region of interest" description="Disordered" evidence="8">
    <location>
        <begin position="82"/>
        <end position="105"/>
    </location>
</feature>
<dbReference type="Pfam" id="PF03188">
    <property type="entry name" value="Cytochrom_B561"/>
    <property type="match status" value="1"/>
</dbReference>
<dbReference type="GO" id="GO:0016020">
    <property type="term" value="C:membrane"/>
    <property type="evidence" value="ECO:0007669"/>
    <property type="project" value="UniProtKB-SubCell"/>
</dbReference>
<accession>A0A250X6U8</accession>
<evidence type="ECO:0000256" key="5">
    <source>
        <dbReference type="ARBA" id="ARBA00022982"/>
    </source>
</evidence>
<dbReference type="Pfam" id="PF03351">
    <property type="entry name" value="DOMON"/>
    <property type="match status" value="1"/>
</dbReference>
<evidence type="ECO:0000313" key="13">
    <source>
        <dbReference type="Proteomes" id="UP000232323"/>
    </source>
</evidence>
<dbReference type="PROSITE" id="PS50836">
    <property type="entry name" value="DOMON"/>
    <property type="match status" value="1"/>
</dbReference>
<feature type="compositionally biased region" description="Pro residues" evidence="8">
    <location>
        <begin position="84"/>
        <end position="102"/>
    </location>
</feature>
<feature type="transmembrane region" description="Helical" evidence="9">
    <location>
        <begin position="354"/>
        <end position="371"/>
    </location>
</feature>
<evidence type="ECO:0000259" key="11">
    <source>
        <dbReference type="PROSITE" id="PS50939"/>
    </source>
</evidence>
<dbReference type="InterPro" id="IPR005018">
    <property type="entry name" value="DOMON_domain"/>
</dbReference>
<feature type="transmembrane region" description="Helical" evidence="9">
    <location>
        <begin position="505"/>
        <end position="531"/>
    </location>
</feature>
<evidence type="ECO:0000256" key="7">
    <source>
        <dbReference type="ARBA" id="ARBA00023136"/>
    </source>
</evidence>
<feature type="transmembrane region" description="Helical" evidence="9">
    <location>
        <begin position="475"/>
        <end position="493"/>
    </location>
</feature>
<gene>
    <name evidence="12" type="ORF">CEUSTIGMA_g6051.t1</name>
</gene>
<feature type="domain" description="DOMON" evidence="10">
    <location>
        <begin position="184"/>
        <end position="316"/>
    </location>
</feature>
<dbReference type="OrthoDB" id="19261at2759"/>
<dbReference type="InterPro" id="IPR006593">
    <property type="entry name" value="Cyt_b561/ferric_Rdtase_TM"/>
</dbReference>
<feature type="transmembrane region" description="Helical" evidence="9">
    <location>
        <begin position="392"/>
        <end position="417"/>
    </location>
</feature>
<comment type="subcellular location">
    <subcellularLocation>
        <location evidence="1">Membrane</location>
    </subcellularLocation>
</comment>
<evidence type="ECO:0000256" key="2">
    <source>
        <dbReference type="ARBA" id="ARBA00022448"/>
    </source>
</evidence>
<evidence type="ECO:0008006" key="14">
    <source>
        <dbReference type="Google" id="ProtNLM"/>
    </source>
</evidence>
<dbReference type="SMART" id="SM00665">
    <property type="entry name" value="B561"/>
    <property type="match status" value="1"/>
</dbReference>
<name>A0A250X6U8_9CHLO</name>
<dbReference type="Gene3D" id="1.20.120.1770">
    <property type="match status" value="1"/>
</dbReference>
<keyword evidence="4" id="KW-0732">Signal</keyword>
<dbReference type="PANTHER" id="PTHR23130">
    <property type="entry name" value="CYTOCHROME B561 AND DOMON DOMAIN-CONTAINING PROTEIN"/>
    <property type="match status" value="1"/>
</dbReference>
<evidence type="ECO:0000256" key="6">
    <source>
        <dbReference type="ARBA" id="ARBA00022989"/>
    </source>
</evidence>
<dbReference type="InterPro" id="IPR045266">
    <property type="entry name" value="DOH_DOMON"/>
</dbReference>
<comment type="caution">
    <text evidence="12">The sequence shown here is derived from an EMBL/GenBank/DDBJ whole genome shotgun (WGS) entry which is preliminary data.</text>
</comment>
<dbReference type="Proteomes" id="UP000232323">
    <property type="component" value="Unassembled WGS sequence"/>
</dbReference>
<proteinExistence type="predicted"/>
<feature type="transmembrane region" description="Helical" evidence="9">
    <location>
        <begin position="437"/>
        <end position="455"/>
    </location>
</feature>
<dbReference type="AlphaFoldDB" id="A0A250X6U8"/>
<evidence type="ECO:0000256" key="1">
    <source>
        <dbReference type="ARBA" id="ARBA00004370"/>
    </source>
</evidence>
<keyword evidence="2" id="KW-0813">Transport</keyword>
<sequence length="553" mass="58209">MVTTLTSSSCPGLSLNRFYSSMPALNASSELYVPCQNVIPGQNLTISVSSAVSPVGSFLQASTTFSLDPTCANSKCAPGVIAPPQNPATPPKPPRPLPPAPPRNASACAPSSLSYECSLDLGGGASVHWTLDGAEPVNICTDSNAAQNNALGLNASSASSLSGGSSLNSRASVSSAGANSSTSSGSSVAPGSGAESSSNTGMLHMAFQAPTSGYVGLGFSSNTKMANSDVVFGFVNNAQQSAMVNTWYTESSYYSMSASNAMSPSWASRQAVTQQQGSGGVTTTTICFTRLMHAPEATASPLLTTSQPLTMIYAAAADGVTQFGAPHPVRGAFSLDMSSGQSQHLSVFNRKDEMNIHGALMSVAWALLLPLGTLMARQKWLFGEVKLFGRHIWFCLHMAVQISGMICFIVGFVYAWLYLPGAGNGDPTGGQVGKTHQVLGTIIMGLAVLQMTLGFVRPKPDAGIRPVWNMVHHNLGRITILSAWVTIYLGVYMAHGDLAYQSDYVTWLCPIAASMGTLVIVDVVLSLFLAWSKDHRDSMQVGKLDCRVHHWHH</sequence>
<dbReference type="PROSITE" id="PS50939">
    <property type="entry name" value="CYTOCHROME_B561"/>
    <property type="match status" value="1"/>
</dbReference>
<reference evidence="12 13" key="1">
    <citation type="submission" date="2017-08" db="EMBL/GenBank/DDBJ databases">
        <title>Acidophilic green algal genome provides insights into adaptation to an acidic environment.</title>
        <authorList>
            <person name="Hirooka S."/>
            <person name="Hirose Y."/>
            <person name="Kanesaki Y."/>
            <person name="Higuchi S."/>
            <person name="Fujiwara T."/>
            <person name="Onuma R."/>
            <person name="Era A."/>
            <person name="Ohbayashi R."/>
            <person name="Uzuka A."/>
            <person name="Nozaki H."/>
            <person name="Yoshikawa H."/>
            <person name="Miyagishima S.Y."/>
        </authorList>
    </citation>
    <scope>NUCLEOTIDE SEQUENCE [LARGE SCALE GENOMIC DNA]</scope>
    <source>
        <strain evidence="12 13">NIES-2499</strain>
    </source>
</reference>
<evidence type="ECO:0000256" key="9">
    <source>
        <dbReference type="SAM" id="Phobius"/>
    </source>
</evidence>
<dbReference type="STRING" id="1157962.A0A250X6U8"/>
<dbReference type="CDD" id="cd09631">
    <property type="entry name" value="DOMON_DOH"/>
    <property type="match status" value="1"/>
</dbReference>
<evidence type="ECO:0000313" key="12">
    <source>
        <dbReference type="EMBL" id="GAX78612.1"/>
    </source>
</evidence>
<dbReference type="CDD" id="cd08760">
    <property type="entry name" value="Cyt_b561_FRRS1_like"/>
    <property type="match status" value="1"/>
</dbReference>
<feature type="region of interest" description="Disordered" evidence="8">
    <location>
        <begin position="164"/>
        <end position="197"/>
    </location>
</feature>
<feature type="domain" description="Cytochrome b561" evidence="11">
    <location>
        <begin position="309"/>
        <end position="531"/>
    </location>
</feature>
<keyword evidence="5" id="KW-0249">Electron transport</keyword>
<evidence type="ECO:0000256" key="3">
    <source>
        <dbReference type="ARBA" id="ARBA00022692"/>
    </source>
</evidence>
<protein>
    <recommendedName>
        <fullName evidence="14">Cytochrome b561 domain-containing protein</fullName>
    </recommendedName>
</protein>
<evidence type="ECO:0000259" key="10">
    <source>
        <dbReference type="PROSITE" id="PS50836"/>
    </source>
</evidence>
<keyword evidence="13" id="KW-1185">Reference proteome</keyword>
<evidence type="ECO:0000256" key="4">
    <source>
        <dbReference type="ARBA" id="ARBA00022729"/>
    </source>
</evidence>
<dbReference type="PANTHER" id="PTHR23130:SF171">
    <property type="entry name" value="OS01G0895300 PROTEIN"/>
    <property type="match status" value="1"/>
</dbReference>
<keyword evidence="6 9" id="KW-1133">Transmembrane helix</keyword>
<keyword evidence="3 9" id="KW-0812">Transmembrane</keyword>
<evidence type="ECO:0000256" key="8">
    <source>
        <dbReference type="SAM" id="MobiDB-lite"/>
    </source>
</evidence>
<organism evidence="12 13">
    <name type="scientific">Chlamydomonas eustigma</name>
    <dbReference type="NCBI Taxonomy" id="1157962"/>
    <lineage>
        <taxon>Eukaryota</taxon>
        <taxon>Viridiplantae</taxon>
        <taxon>Chlorophyta</taxon>
        <taxon>core chlorophytes</taxon>
        <taxon>Chlorophyceae</taxon>
        <taxon>CS clade</taxon>
        <taxon>Chlamydomonadales</taxon>
        <taxon>Chlamydomonadaceae</taxon>
        <taxon>Chlamydomonas</taxon>
    </lineage>
</organism>